<accession>A0A2Z3H5K0</accession>
<dbReference type="InterPro" id="IPR006073">
    <property type="entry name" value="GTP-bd"/>
</dbReference>
<keyword evidence="8" id="KW-1185">Reference proteome</keyword>
<dbReference type="InterPro" id="IPR021147">
    <property type="entry name" value="DUF697"/>
</dbReference>
<gene>
    <name evidence="7" type="ORF">C1280_31225</name>
</gene>
<proteinExistence type="predicted"/>
<dbReference type="EMBL" id="CP025958">
    <property type="protein sequence ID" value="AWM41018.1"/>
    <property type="molecule type" value="Genomic_DNA"/>
</dbReference>
<keyword evidence="4" id="KW-0472">Membrane</keyword>
<evidence type="ECO:0000256" key="1">
    <source>
        <dbReference type="ARBA" id="ARBA00004141"/>
    </source>
</evidence>
<evidence type="ECO:0000256" key="4">
    <source>
        <dbReference type="ARBA" id="ARBA00023136"/>
    </source>
</evidence>
<dbReference type="AlphaFoldDB" id="A0A2Z3H5K0"/>
<dbReference type="Proteomes" id="UP000245802">
    <property type="component" value="Chromosome"/>
</dbReference>
<dbReference type="Pfam" id="PF01926">
    <property type="entry name" value="MMR_HSR1"/>
    <property type="match status" value="1"/>
</dbReference>
<dbReference type="OrthoDB" id="417988at2"/>
<dbReference type="Pfam" id="PF05128">
    <property type="entry name" value="DUF697"/>
    <property type="match status" value="1"/>
</dbReference>
<comment type="subcellular location">
    <subcellularLocation>
        <location evidence="1">Membrane</location>
        <topology evidence="1">Multi-pass membrane protein</topology>
    </subcellularLocation>
</comment>
<evidence type="ECO:0000313" key="7">
    <source>
        <dbReference type="EMBL" id="AWM41018.1"/>
    </source>
</evidence>
<dbReference type="KEGG" id="gog:C1280_31225"/>
<dbReference type="SUPFAM" id="SSF52540">
    <property type="entry name" value="P-loop containing nucleoside triphosphate hydrolases"/>
    <property type="match status" value="1"/>
</dbReference>
<name>A0A2Z3H5K0_9BACT</name>
<feature type="compositionally biased region" description="Basic and acidic residues" evidence="5">
    <location>
        <begin position="1"/>
        <end position="19"/>
    </location>
</feature>
<keyword evidence="2" id="KW-0812">Transmembrane</keyword>
<evidence type="ECO:0000313" key="8">
    <source>
        <dbReference type="Proteomes" id="UP000245802"/>
    </source>
</evidence>
<reference evidence="7 8" key="1">
    <citation type="submission" date="2018-01" db="EMBL/GenBank/DDBJ databases">
        <title>G. obscuriglobus.</title>
        <authorList>
            <person name="Franke J."/>
            <person name="Blomberg W."/>
            <person name="Selmecki A."/>
        </authorList>
    </citation>
    <scope>NUCLEOTIDE SEQUENCE [LARGE SCALE GENOMIC DNA]</scope>
    <source>
        <strain evidence="7 8">DSM 5831</strain>
    </source>
</reference>
<feature type="domain" description="G" evidence="6">
    <location>
        <begin position="72"/>
        <end position="182"/>
    </location>
</feature>
<sequence length="435" mass="47196">MWSRDSGEGKMGQERDHATRASGSGGRTGANRMSRFWNAMKRTVTGDASPPPDLEQALDAVRGKTPAPVFWLLGKTQSGKTSLVRFLTGAEDAAIGSGFRPCTKTSRLYQFPTSDAPLLTFLDTRGVDEPGYDPAEDIAQFDRQAHVVVVTAKATDFGQGNVRHALERIRAASPSRPVILAVTCLHETIPRKPHPTPYPFETLAAHPGAPIPETVPQHMRECIEEHRRAFAGLFDACVPLDLTKPEDGFAEPNYGGEQLKGVLLKMLPAAYRQTLLRLKEATDALKGVHQRHAEPIILGYTSLAGTAGAVPIPFADMVILPGIQARMAHHIGQIYGQPLTPERLRELAAAIGVGMLSRQLIRQAVKLIPVVGSAVGATVAAASTYALGRALCFYFEAVCEGHVPTPDALRKFYHEHYDAAEKQWKADHPKAEAKA</sequence>
<dbReference type="GO" id="GO:0016020">
    <property type="term" value="C:membrane"/>
    <property type="evidence" value="ECO:0007669"/>
    <property type="project" value="UniProtKB-SubCell"/>
</dbReference>
<dbReference type="Gene3D" id="3.40.50.300">
    <property type="entry name" value="P-loop containing nucleotide triphosphate hydrolases"/>
    <property type="match status" value="1"/>
</dbReference>
<evidence type="ECO:0000256" key="5">
    <source>
        <dbReference type="SAM" id="MobiDB-lite"/>
    </source>
</evidence>
<dbReference type="CDD" id="cd00882">
    <property type="entry name" value="Ras_like_GTPase"/>
    <property type="match status" value="1"/>
</dbReference>
<protein>
    <recommendedName>
        <fullName evidence="6">G domain-containing protein</fullName>
    </recommendedName>
</protein>
<dbReference type="GO" id="GO:0005525">
    <property type="term" value="F:GTP binding"/>
    <property type="evidence" value="ECO:0007669"/>
    <property type="project" value="InterPro"/>
</dbReference>
<feature type="region of interest" description="Disordered" evidence="5">
    <location>
        <begin position="1"/>
        <end position="31"/>
    </location>
</feature>
<evidence type="ECO:0000256" key="2">
    <source>
        <dbReference type="ARBA" id="ARBA00022692"/>
    </source>
</evidence>
<organism evidence="7 8">
    <name type="scientific">Gemmata obscuriglobus</name>
    <dbReference type="NCBI Taxonomy" id="114"/>
    <lineage>
        <taxon>Bacteria</taxon>
        <taxon>Pseudomonadati</taxon>
        <taxon>Planctomycetota</taxon>
        <taxon>Planctomycetia</taxon>
        <taxon>Gemmatales</taxon>
        <taxon>Gemmataceae</taxon>
        <taxon>Gemmata</taxon>
    </lineage>
</organism>
<evidence type="ECO:0000256" key="3">
    <source>
        <dbReference type="ARBA" id="ARBA00022989"/>
    </source>
</evidence>
<keyword evidence="3" id="KW-1133">Transmembrane helix</keyword>
<evidence type="ECO:0000259" key="6">
    <source>
        <dbReference type="Pfam" id="PF01926"/>
    </source>
</evidence>
<dbReference type="InterPro" id="IPR027417">
    <property type="entry name" value="P-loop_NTPase"/>
</dbReference>